<feature type="region of interest" description="Disordered" evidence="4">
    <location>
        <begin position="1"/>
        <end position="126"/>
    </location>
</feature>
<gene>
    <name evidence="6" type="ORF">B9Z65_2151</name>
</gene>
<evidence type="ECO:0000256" key="3">
    <source>
        <dbReference type="ARBA" id="ARBA00024893"/>
    </source>
</evidence>
<proteinExistence type="predicted"/>
<dbReference type="Gene3D" id="1.25.10.10">
    <property type="entry name" value="Leucine-rich Repeat Variant"/>
    <property type="match status" value="1"/>
</dbReference>
<keyword evidence="1" id="KW-0677">Repeat</keyword>
<feature type="compositionally biased region" description="Basic and acidic residues" evidence="4">
    <location>
        <begin position="1"/>
        <end position="10"/>
    </location>
</feature>
<dbReference type="GO" id="GO:0006417">
    <property type="term" value="P:regulation of translation"/>
    <property type="evidence" value="ECO:0007669"/>
    <property type="project" value="TreeGrafter"/>
</dbReference>
<keyword evidence="2" id="KW-0694">RNA-binding</keyword>
<dbReference type="STRING" id="40998.A0A2P7YN79"/>
<organism evidence="6 7">
    <name type="scientific">Elsinoe australis</name>
    <dbReference type="NCBI Taxonomy" id="40998"/>
    <lineage>
        <taxon>Eukaryota</taxon>
        <taxon>Fungi</taxon>
        <taxon>Dikarya</taxon>
        <taxon>Ascomycota</taxon>
        <taxon>Pezizomycotina</taxon>
        <taxon>Dothideomycetes</taxon>
        <taxon>Dothideomycetidae</taxon>
        <taxon>Myriangiales</taxon>
        <taxon>Elsinoaceae</taxon>
        <taxon>Elsinoe</taxon>
    </lineage>
</organism>
<dbReference type="AlphaFoldDB" id="A0A2P7YN79"/>
<dbReference type="SMART" id="SM00025">
    <property type="entry name" value="Pumilio"/>
    <property type="match status" value="5"/>
</dbReference>
<dbReference type="GO" id="GO:0005730">
    <property type="term" value="C:nucleolus"/>
    <property type="evidence" value="ECO:0007669"/>
    <property type="project" value="TreeGrafter"/>
</dbReference>
<evidence type="ECO:0000256" key="4">
    <source>
        <dbReference type="SAM" id="MobiDB-lite"/>
    </source>
</evidence>
<name>A0A2P7YN79_9PEZI</name>
<comment type="function">
    <text evidence="3">RNA-binding nucleolar protein required for pre-rRNA processing. Involved in production of 18S rRNA and assembly of small ribosomal subunit.</text>
</comment>
<feature type="compositionally biased region" description="Basic and acidic residues" evidence="4">
    <location>
        <begin position="93"/>
        <end position="103"/>
    </location>
</feature>
<dbReference type="Pfam" id="PF08144">
    <property type="entry name" value="CPL"/>
    <property type="match status" value="1"/>
</dbReference>
<dbReference type="InterPro" id="IPR040059">
    <property type="entry name" value="PUM3"/>
</dbReference>
<evidence type="ECO:0000313" key="7">
    <source>
        <dbReference type="Proteomes" id="UP000243723"/>
    </source>
</evidence>
<dbReference type="SUPFAM" id="SSF48371">
    <property type="entry name" value="ARM repeat"/>
    <property type="match status" value="1"/>
</dbReference>
<dbReference type="PANTHER" id="PTHR13389">
    <property type="entry name" value="PUMILIO HOMOLOG 3"/>
    <property type="match status" value="1"/>
</dbReference>
<evidence type="ECO:0000256" key="2">
    <source>
        <dbReference type="ARBA" id="ARBA00022884"/>
    </source>
</evidence>
<dbReference type="Proteomes" id="UP000243723">
    <property type="component" value="Unassembled WGS sequence"/>
</dbReference>
<dbReference type="InterPro" id="IPR012959">
    <property type="entry name" value="CPL_dom"/>
</dbReference>
<evidence type="ECO:0000313" key="6">
    <source>
        <dbReference type="EMBL" id="PSK37409.1"/>
    </source>
</evidence>
<protein>
    <recommendedName>
        <fullName evidence="5">PUM-HD domain-containing protein</fullName>
    </recommendedName>
</protein>
<dbReference type="EMBL" id="NHZQ01000412">
    <property type="protein sequence ID" value="PSK37409.1"/>
    <property type="molecule type" value="Genomic_DNA"/>
</dbReference>
<keyword evidence="7" id="KW-1185">Reference proteome</keyword>
<dbReference type="OrthoDB" id="497380at2759"/>
<dbReference type="InterPro" id="IPR033133">
    <property type="entry name" value="PUM-HD"/>
</dbReference>
<dbReference type="GO" id="GO:0003729">
    <property type="term" value="F:mRNA binding"/>
    <property type="evidence" value="ECO:0007669"/>
    <property type="project" value="TreeGrafter"/>
</dbReference>
<accession>A0A2P7YN79</accession>
<reference evidence="6 7" key="1">
    <citation type="submission" date="2017-05" db="EMBL/GenBank/DDBJ databases">
        <title>Draft genome sequence of Elsinoe australis.</title>
        <authorList>
            <person name="Cheng Q."/>
        </authorList>
    </citation>
    <scope>NUCLEOTIDE SEQUENCE [LARGE SCALE GENOMIC DNA]</scope>
    <source>
        <strain evidence="6 7">NL1</strain>
    </source>
</reference>
<dbReference type="InterPro" id="IPR001313">
    <property type="entry name" value="Pumilio_RNA-bd_rpt"/>
</dbReference>
<dbReference type="InterPro" id="IPR011989">
    <property type="entry name" value="ARM-like"/>
</dbReference>
<evidence type="ECO:0000256" key="1">
    <source>
        <dbReference type="ARBA" id="ARBA00022737"/>
    </source>
</evidence>
<dbReference type="InterPro" id="IPR016024">
    <property type="entry name" value="ARM-type_fold"/>
</dbReference>
<sequence length="685" mass="76021">MAGIKRRADAKVAPAAQHTKKQKIVSNKTSSSKPTVARPQEPASSEDDDEDTAESSSEGNGVAEEPTSASDLEEVQDIKKSERSTTNGSKQSGKVDGDGKFKLDGSSAEAHAKQRALAKERKANKPNADLIGRSKKIWERLRRKSHVPLEERKELVAELYAIINGRVRDFVFKHDSVRVIQCALKYANKEQRLNITRELQSDMRALAESKYGKFMVAKIVMEGDQEIRNLVVPEFYGHIRRLINHPEAAWIVDDIYRQVASSEQKAIMLREWYGAEFALDNKIKENALKKSDKPTAELKTILEKSPEKRKVIMQYLYQLINQLVQKKMTGFTMLHDAMYQYFINTTAGSEEANEFLENLKSDLDDPSGGGDLLKNLAFTKNGSKVVCLALAYGGAKDRKQILRVYRETIEPMAFDAHAYHVLFTALEVTDDTKMSAKSIFGELLFEDVKNEDERDERLIGVLTHRTGRIPLLYHLAGEAKWLVPTDTATLMAEIYKIRETTSKKAADTRRSELAAYLSKPLLALVGRRADELCTTIPGCQAVAEILLDSSASSEERSPAVTAVAATCAGDATEKEHISHLPAAGKMLRSLCQGGKFDMETKQIAKPEQPVGFAKELYTVIKDQLVEWATGPSSFVVVAMIEGDELGDKKSDVLKTLKKGKKSIEKAAEGKDGKANAGAKILLEKL</sequence>
<dbReference type="PROSITE" id="PS50303">
    <property type="entry name" value="PUM_HD"/>
    <property type="match status" value="1"/>
</dbReference>
<comment type="caution">
    <text evidence="6">The sequence shown here is derived from an EMBL/GenBank/DDBJ whole genome shotgun (WGS) entry which is preliminary data.</text>
</comment>
<feature type="compositionally biased region" description="Acidic residues" evidence="4">
    <location>
        <begin position="44"/>
        <end position="53"/>
    </location>
</feature>
<dbReference type="PANTHER" id="PTHR13389:SF0">
    <property type="entry name" value="PUMILIO HOMOLOG 3"/>
    <property type="match status" value="1"/>
</dbReference>
<evidence type="ECO:0000259" key="5">
    <source>
        <dbReference type="PROSITE" id="PS50303"/>
    </source>
</evidence>
<feature type="domain" description="PUM-HD" evidence="5">
    <location>
        <begin position="133"/>
        <end position="521"/>
    </location>
</feature>
<feature type="compositionally biased region" description="Polar residues" evidence="4">
    <location>
        <begin position="24"/>
        <end position="34"/>
    </location>
</feature>